<name>A0A0V0YHP4_TRIPS</name>
<reference evidence="2 3" key="1">
    <citation type="submission" date="2015-01" db="EMBL/GenBank/DDBJ databases">
        <title>Evolution of Trichinella species and genotypes.</title>
        <authorList>
            <person name="Korhonen P.K."/>
            <person name="Edoardo P."/>
            <person name="Giuseppe L.R."/>
            <person name="Gasser R.B."/>
        </authorList>
    </citation>
    <scope>NUCLEOTIDE SEQUENCE [LARGE SCALE GENOMIC DNA]</scope>
    <source>
        <strain evidence="2">ISS141</strain>
    </source>
</reference>
<evidence type="ECO:0000313" key="3">
    <source>
        <dbReference type="Proteomes" id="UP000054815"/>
    </source>
</evidence>
<sequence>MEQRKSENAGNMKQNKRKQQAQRVDEHFAMHRHLKPFSEKITFDELNGVVLMRIAVHMWQWMCNKKIDEIVNAKPGDTVIYSQAKGRSSAGDHHVESLNN</sequence>
<feature type="region of interest" description="Disordered" evidence="1">
    <location>
        <begin position="1"/>
        <end position="24"/>
    </location>
</feature>
<accession>A0A0V0YHP4</accession>
<evidence type="ECO:0000313" key="2">
    <source>
        <dbReference type="EMBL" id="KRX99695.1"/>
    </source>
</evidence>
<comment type="caution">
    <text evidence="2">The sequence shown here is derived from an EMBL/GenBank/DDBJ whole genome shotgun (WGS) entry which is preliminary data.</text>
</comment>
<protein>
    <submittedName>
        <fullName evidence="2">Uncharacterized protein</fullName>
    </submittedName>
</protein>
<proteinExistence type="predicted"/>
<dbReference type="AlphaFoldDB" id="A0A0V0YHP4"/>
<evidence type="ECO:0000256" key="1">
    <source>
        <dbReference type="SAM" id="MobiDB-lite"/>
    </source>
</evidence>
<organism evidence="2 3">
    <name type="scientific">Trichinella pseudospiralis</name>
    <name type="common">Parasitic roundworm</name>
    <dbReference type="NCBI Taxonomy" id="6337"/>
    <lineage>
        <taxon>Eukaryota</taxon>
        <taxon>Metazoa</taxon>
        <taxon>Ecdysozoa</taxon>
        <taxon>Nematoda</taxon>
        <taxon>Enoplea</taxon>
        <taxon>Dorylaimia</taxon>
        <taxon>Trichinellida</taxon>
        <taxon>Trichinellidae</taxon>
        <taxon>Trichinella</taxon>
    </lineage>
</organism>
<dbReference type="EMBL" id="JYDU01000013">
    <property type="protein sequence ID" value="KRX99695.1"/>
    <property type="molecule type" value="Genomic_DNA"/>
</dbReference>
<dbReference type="Proteomes" id="UP000054815">
    <property type="component" value="Unassembled WGS sequence"/>
</dbReference>
<gene>
    <name evidence="2" type="ORF">T4E_2022</name>
</gene>